<keyword evidence="3" id="KW-1003">Cell membrane</keyword>
<gene>
    <name evidence="8" type="ordered locus">Poras_0962</name>
</gene>
<feature type="transmembrane region" description="Helical" evidence="7">
    <location>
        <begin position="142"/>
        <end position="161"/>
    </location>
</feature>
<dbReference type="eggNOG" id="COG2244">
    <property type="taxonomic scope" value="Bacteria"/>
</dbReference>
<comment type="similarity">
    <text evidence="2">Belongs to the polysaccharide synthase family.</text>
</comment>
<evidence type="ECO:0000256" key="4">
    <source>
        <dbReference type="ARBA" id="ARBA00022692"/>
    </source>
</evidence>
<organism evidence="8 9">
    <name type="scientific">Porphyromonas asaccharolytica (strain ATCC 25260 / DSM 20707 / BCRC 10618 / CCUG 7834 / JCM 6326 / LMG 13178 / VPI 4198 / B440)</name>
    <name type="common">Bacteroides asaccharolyticus</name>
    <dbReference type="NCBI Taxonomy" id="879243"/>
    <lineage>
        <taxon>Bacteria</taxon>
        <taxon>Pseudomonadati</taxon>
        <taxon>Bacteroidota</taxon>
        <taxon>Bacteroidia</taxon>
        <taxon>Bacteroidales</taxon>
        <taxon>Porphyromonadaceae</taxon>
        <taxon>Porphyromonas</taxon>
    </lineage>
</organism>
<dbReference type="HOGENOM" id="CLU_026911_5_2_10"/>
<evidence type="ECO:0000256" key="1">
    <source>
        <dbReference type="ARBA" id="ARBA00004651"/>
    </source>
</evidence>
<dbReference type="CDD" id="cd13127">
    <property type="entry name" value="MATE_tuaB_like"/>
    <property type="match status" value="1"/>
</dbReference>
<keyword evidence="6 7" id="KW-0472">Membrane</keyword>
<dbReference type="RefSeq" id="WP_013760387.1">
    <property type="nucleotide sequence ID" value="NC_015501.1"/>
</dbReference>
<dbReference type="STRING" id="879243.Poras_0962"/>
<dbReference type="GO" id="GO:0005886">
    <property type="term" value="C:plasma membrane"/>
    <property type="evidence" value="ECO:0007669"/>
    <property type="project" value="UniProtKB-SubCell"/>
</dbReference>
<dbReference type="PANTHER" id="PTHR30250">
    <property type="entry name" value="PST FAMILY PREDICTED COLANIC ACID TRANSPORTER"/>
    <property type="match status" value="1"/>
</dbReference>
<dbReference type="AlphaFoldDB" id="F4KKI0"/>
<evidence type="ECO:0000256" key="7">
    <source>
        <dbReference type="SAM" id="Phobius"/>
    </source>
</evidence>
<evidence type="ECO:0000256" key="6">
    <source>
        <dbReference type="ARBA" id="ARBA00023136"/>
    </source>
</evidence>
<feature type="transmembrane region" description="Helical" evidence="7">
    <location>
        <begin position="167"/>
        <end position="187"/>
    </location>
</feature>
<accession>F4KKI0</accession>
<feature type="transmembrane region" description="Helical" evidence="7">
    <location>
        <begin position="82"/>
        <end position="105"/>
    </location>
</feature>
<dbReference type="Pfam" id="PF13440">
    <property type="entry name" value="Polysacc_synt_3"/>
    <property type="match status" value="1"/>
</dbReference>
<evidence type="ECO:0000256" key="3">
    <source>
        <dbReference type="ARBA" id="ARBA00022475"/>
    </source>
</evidence>
<proteinExistence type="inferred from homology"/>
<dbReference type="Proteomes" id="UP000006545">
    <property type="component" value="Chromosome"/>
</dbReference>
<evidence type="ECO:0000256" key="5">
    <source>
        <dbReference type="ARBA" id="ARBA00022989"/>
    </source>
</evidence>
<comment type="subcellular location">
    <subcellularLocation>
        <location evidence="1">Cell membrane</location>
        <topology evidence="1">Multi-pass membrane protein</topology>
    </subcellularLocation>
</comment>
<feature type="transmembrane region" description="Helical" evidence="7">
    <location>
        <begin position="409"/>
        <end position="430"/>
    </location>
</feature>
<dbReference type="EMBL" id="CP002689">
    <property type="protein sequence ID" value="AEE12905.1"/>
    <property type="molecule type" value="Genomic_DNA"/>
</dbReference>
<feature type="transmembrane region" description="Helical" evidence="7">
    <location>
        <begin position="325"/>
        <end position="343"/>
    </location>
</feature>
<protein>
    <submittedName>
        <fullName evidence="8">Polysaccharide biosynthesis protein</fullName>
    </submittedName>
</protein>
<keyword evidence="5 7" id="KW-1133">Transmembrane helix</keyword>
<evidence type="ECO:0000256" key="2">
    <source>
        <dbReference type="ARBA" id="ARBA00007430"/>
    </source>
</evidence>
<sequence length="476" mass="52945">MSKTRSNYLWATIDKVGGITLAFLFNLVMARWFLSPREFGIIGMLQIFISLGYTTVIAGFGQSLIQTKDLKQADINTVFTSNLVLALIVYAILYVAAPAIAVFYGEPILKEVLRVLGIQLIICSFFIVQYNIALRESQLRRLCLITLISSTLGYTIGVILARSGAGVWSLVVATLALYLFQTIGLWLTTKVYPALGINKGSFKKLVPYSGFIYLATIINQAYTHGLAMILGKRFSAITLGYYTQANKLQMVPSQAIQEVGYQVLFPDFSRYQSSPDILKERYRKNLRLLTILSVLGFSILFLTAEPLVVLLFTDKWLPSVPMLKILTPVGLFLVLSFIPTLLIRSVGKAKSYFVLVTIERVIGIVTLVILSGIGMYETLWGLVGLNLAYFLFNIYYVSRLAPITIKEQLSDVFPILLLQGAVIIATNYLLNFIAFSNLIVEILIGLVIPSCSVLLFCSLLGLTSTSELRALLRRIK</sequence>
<feature type="transmembrane region" description="Helical" evidence="7">
    <location>
        <begin position="12"/>
        <end position="33"/>
    </location>
</feature>
<keyword evidence="4 7" id="KW-0812">Transmembrane</keyword>
<evidence type="ECO:0000313" key="8">
    <source>
        <dbReference type="EMBL" id="AEE12905.1"/>
    </source>
</evidence>
<reference evidence="9" key="1">
    <citation type="submission" date="2011-04" db="EMBL/GenBank/DDBJ databases">
        <title>The complete genome of Porphyromonas asaccharolytica DSM 20707.</title>
        <authorList>
            <person name="Lucas S."/>
            <person name="Han J."/>
            <person name="Lapidus A."/>
            <person name="Bruce D."/>
            <person name="Goodwin L."/>
            <person name="Pitluck S."/>
            <person name="Peters L."/>
            <person name="Kyrpides N."/>
            <person name="Mavromatis K."/>
            <person name="Ivanova N."/>
            <person name="Ovchinnikova G."/>
            <person name="Pagani I."/>
            <person name="Lu M."/>
            <person name="Detter J.C."/>
            <person name="Tapia R."/>
            <person name="Han C."/>
            <person name="Land M."/>
            <person name="Hauser L."/>
            <person name="Markowitz V."/>
            <person name="Cheng J.-F."/>
            <person name="Hugenholtz P."/>
            <person name="Woyke T."/>
            <person name="Wu D."/>
            <person name="Gronow S."/>
            <person name="Wellnitz S."/>
            <person name="Brambilla E."/>
            <person name="Klenk H.-P."/>
            <person name="Eisen J.A."/>
        </authorList>
    </citation>
    <scope>NUCLEOTIDE SEQUENCE [LARGE SCALE GENOMIC DNA]</scope>
    <source>
        <strain evidence="9">ATCC 25260 / DSM 20707 / VPI 4198</strain>
    </source>
</reference>
<keyword evidence="9" id="KW-1185">Reference proteome</keyword>
<feature type="transmembrane region" description="Helical" evidence="7">
    <location>
        <begin position="352"/>
        <end position="373"/>
    </location>
</feature>
<dbReference type="KEGG" id="pah:Poras_0962"/>
<name>F4KKI0_PORAD</name>
<dbReference type="PANTHER" id="PTHR30250:SF10">
    <property type="entry name" value="LIPOPOLYSACCHARIDE BIOSYNTHESIS PROTEIN WZXC"/>
    <property type="match status" value="1"/>
</dbReference>
<dbReference type="InterPro" id="IPR050833">
    <property type="entry name" value="Poly_Biosynth_Transport"/>
</dbReference>
<feature type="transmembrane region" description="Helical" evidence="7">
    <location>
        <begin position="111"/>
        <end position="130"/>
    </location>
</feature>
<feature type="transmembrane region" description="Helical" evidence="7">
    <location>
        <begin position="288"/>
        <end position="313"/>
    </location>
</feature>
<feature type="transmembrane region" description="Helical" evidence="7">
    <location>
        <begin position="39"/>
        <end position="61"/>
    </location>
</feature>
<feature type="transmembrane region" description="Helical" evidence="7">
    <location>
        <begin position="442"/>
        <end position="463"/>
    </location>
</feature>
<evidence type="ECO:0000313" key="9">
    <source>
        <dbReference type="Proteomes" id="UP000006545"/>
    </source>
</evidence>
<feature type="transmembrane region" description="Helical" evidence="7">
    <location>
        <begin position="379"/>
        <end position="397"/>
    </location>
</feature>